<keyword evidence="2" id="KW-0813">Transport</keyword>
<sequence>MNKTAKTLFATTALSAALGAAGLAQAATLNIPCSTGSGFASCEQTAQEWAESRGHSVNIVTVPFSSSEKLALYQQILGSQSADLDVLDVDVVWPGILGAHLADLGPYTNGAENDHFASVIANNQYNGKLVAIPQYTDAPVLYYRKDLLEKYNEPVPTTWQQMTETAERIQKAERDAGHDRMWGFVFQAKAYEGLTCDALEWIDSFGGGTIIDADGKITVNNPQSAAALDLAGSWVGNITPQGVLNYDEEGARRVFQGGDAVFMRNWPYAWALGNGEDSPVKGKIGITPLPMGPDGKHSATLGGWQMAVSKYSENIEVAADYVLYVSSKDAQKRGAIVDGRLPTIPALYEDPEVLEANPYFANMRAVLENSVARPSSVTGEKYNQVSNEFWNAAHRVLSGKSSGADSLSQLESKLKRIRGRRW</sequence>
<dbReference type="Pfam" id="PF01547">
    <property type="entry name" value="SBP_bac_1"/>
    <property type="match status" value="1"/>
</dbReference>
<evidence type="ECO:0000256" key="4">
    <source>
        <dbReference type="SAM" id="SignalP"/>
    </source>
</evidence>
<name>A0A917ZKK5_9GAMM</name>
<dbReference type="Gene3D" id="3.40.190.10">
    <property type="entry name" value="Periplasmic binding protein-like II"/>
    <property type="match status" value="2"/>
</dbReference>
<dbReference type="GO" id="GO:1901982">
    <property type="term" value="F:maltose binding"/>
    <property type="evidence" value="ECO:0007669"/>
    <property type="project" value="TreeGrafter"/>
</dbReference>
<organism evidence="5 6">
    <name type="scientific">Marinobacterium nitratireducens</name>
    <dbReference type="NCBI Taxonomy" id="518897"/>
    <lineage>
        <taxon>Bacteria</taxon>
        <taxon>Pseudomonadati</taxon>
        <taxon>Pseudomonadota</taxon>
        <taxon>Gammaproteobacteria</taxon>
        <taxon>Oceanospirillales</taxon>
        <taxon>Oceanospirillaceae</taxon>
        <taxon>Marinobacterium</taxon>
    </lineage>
</organism>
<comment type="similarity">
    <text evidence="1">Belongs to the bacterial solute-binding protein 1 family.</text>
</comment>
<dbReference type="PANTHER" id="PTHR30061:SF50">
    <property type="entry name" value="MALTOSE_MALTODEXTRIN-BINDING PERIPLASMIC PROTEIN"/>
    <property type="match status" value="1"/>
</dbReference>
<proteinExistence type="inferred from homology"/>
<evidence type="ECO:0000313" key="6">
    <source>
        <dbReference type="Proteomes" id="UP000599578"/>
    </source>
</evidence>
<accession>A0A917ZKK5</accession>
<dbReference type="Proteomes" id="UP000599578">
    <property type="component" value="Unassembled WGS sequence"/>
</dbReference>
<dbReference type="InterPro" id="IPR006059">
    <property type="entry name" value="SBP"/>
</dbReference>
<protein>
    <submittedName>
        <fullName evidence="5">ABC transporter-binding protein</fullName>
    </submittedName>
</protein>
<dbReference type="CDD" id="cd14750">
    <property type="entry name" value="PBP2_TMBP"/>
    <property type="match status" value="1"/>
</dbReference>
<dbReference type="GO" id="GO:0015768">
    <property type="term" value="P:maltose transport"/>
    <property type="evidence" value="ECO:0007669"/>
    <property type="project" value="TreeGrafter"/>
</dbReference>
<feature type="chain" id="PRO_5038047485" evidence="4">
    <location>
        <begin position="27"/>
        <end position="422"/>
    </location>
</feature>
<evidence type="ECO:0000256" key="1">
    <source>
        <dbReference type="ARBA" id="ARBA00008520"/>
    </source>
</evidence>
<dbReference type="SUPFAM" id="SSF53850">
    <property type="entry name" value="Periplasmic binding protein-like II"/>
    <property type="match status" value="1"/>
</dbReference>
<keyword evidence="6" id="KW-1185">Reference proteome</keyword>
<feature type="signal peptide" evidence="4">
    <location>
        <begin position="1"/>
        <end position="26"/>
    </location>
</feature>
<dbReference type="GO" id="GO:0042956">
    <property type="term" value="P:maltodextrin transmembrane transport"/>
    <property type="evidence" value="ECO:0007669"/>
    <property type="project" value="TreeGrafter"/>
</dbReference>
<evidence type="ECO:0000256" key="3">
    <source>
        <dbReference type="ARBA" id="ARBA00022729"/>
    </source>
</evidence>
<dbReference type="PANTHER" id="PTHR30061">
    <property type="entry name" value="MALTOSE-BINDING PERIPLASMIC PROTEIN"/>
    <property type="match status" value="1"/>
</dbReference>
<reference evidence="5 6" key="1">
    <citation type="journal article" date="2014" name="Int. J. Syst. Evol. Microbiol.">
        <title>Complete genome sequence of Corynebacterium casei LMG S-19264T (=DSM 44701T), isolated from a smear-ripened cheese.</title>
        <authorList>
            <consortium name="US DOE Joint Genome Institute (JGI-PGF)"/>
            <person name="Walter F."/>
            <person name="Albersmeier A."/>
            <person name="Kalinowski J."/>
            <person name="Ruckert C."/>
        </authorList>
    </citation>
    <scope>NUCLEOTIDE SEQUENCE [LARGE SCALE GENOMIC DNA]</scope>
    <source>
        <strain evidence="5 6">CGMCC 1.7286</strain>
    </source>
</reference>
<dbReference type="RefSeq" id="WP_188861835.1">
    <property type="nucleotide sequence ID" value="NZ_BMLT01000009.1"/>
</dbReference>
<dbReference type="GO" id="GO:0055052">
    <property type="term" value="C:ATP-binding cassette (ABC) transporter complex, substrate-binding subunit-containing"/>
    <property type="evidence" value="ECO:0007669"/>
    <property type="project" value="TreeGrafter"/>
</dbReference>
<comment type="caution">
    <text evidence="5">The sequence shown here is derived from an EMBL/GenBank/DDBJ whole genome shotgun (WGS) entry which is preliminary data.</text>
</comment>
<gene>
    <name evidence="5" type="ORF">GCM10011348_34300</name>
</gene>
<dbReference type="AlphaFoldDB" id="A0A917ZKK5"/>
<dbReference type="EMBL" id="BMLT01000009">
    <property type="protein sequence ID" value="GGO85535.1"/>
    <property type="molecule type" value="Genomic_DNA"/>
</dbReference>
<evidence type="ECO:0000256" key="2">
    <source>
        <dbReference type="ARBA" id="ARBA00022448"/>
    </source>
</evidence>
<evidence type="ECO:0000313" key="5">
    <source>
        <dbReference type="EMBL" id="GGO85535.1"/>
    </source>
</evidence>
<keyword evidence="3 4" id="KW-0732">Signal</keyword>